<sequence length="693" mass="73758">MGTTGQGPPTQQQYAHAPYPPQQQQYYAQQQPTPPGQRSQQSQLQYQQYQQYYQPYQPPQQPQYYHPPQQQQYASPPPPAAASQPPPPVAPPSQQQHFFAELEAPQSTTPAAKPRPTSTSTSSPSTTAAQTQHGVPGTGTGTGPVVFEMPAEAPAPKPDDASKSQRIASVSSAADQANQKLPAIQANPWGFFLPDDLPERVDSTSPTKESLADDQMLSVKPLRIVKTGPAEEKPESRPQSDVLEDVAPQPLRPSPETGAVAGVGGPPQTGGSPDTAPLAPAPLNIARPQSPAAQHQPPPPTSPVSAVQSASQLPYPIDGASIPTPDSHPMPQPGAQITLPIHPAATGSSPNPASPTTFAPSPLTPLQTGTTAPQPQHYHVLPQQACTQASPVSPIIVQAGLPPTLPVGSYFPQQPSYARPQGAQPPQAPPSAHHSPAPSISSTTQAGPQPGQHSPAQPYTSPPPSYNQAVTQGQPTATSPNSLTQFHRPPAPAQPLSPNPTGIPLPMSPPPSQYPYSPSCIGADKIGFHHQPPPTPQQHFHNQHASPPIPQPSYVNGPQYYQPVPPPLPPRTSPPTPGQYGYAAPSPYGPPPTRPNYQAPPAKPDSRLFSSATARKLLNKTTELMDQTITPYLQDHRYRPPYNGHQYQYQYQYPNRPASGLQGQYYQQGHAPSQPSYAAPQAARENPDVSRTS</sequence>
<feature type="compositionally biased region" description="Low complexity" evidence="1">
    <location>
        <begin position="418"/>
        <end position="442"/>
    </location>
</feature>
<feature type="compositionally biased region" description="Polar residues" evidence="1">
    <location>
        <begin position="346"/>
        <end position="374"/>
    </location>
</feature>
<proteinExistence type="predicted"/>
<feature type="region of interest" description="Disordered" evidence="1">
    <location>
        <begin position="398"/>
        <end position="608"/>
    </location>
</feature>
<feature type="compositionally biased region" description="Polar residues" evidence="1">
    <location>
        <begin position="466"/>
        <end position="485"/>
    </location>
</feature>
<feature type="compositionally biased region" description="Polar residues" evidence="1">
    <location>
        <begin position="165"/>
        <end position="179"/>
    </location>
</feature>
<feature type="region of interest" description="Disordered" evidence="1">
    <location>
        <begin position="1"/>
        <end position="376"/>
    </location>
</feature>
<dbReference type="AlphaFoldDB" id="A0A167EA50"/>
<feature type="compositionally biased region" description="Polar residues" evidence="1">
    <location>
        <begin position="443"/>
        <end position="459"/>
    </location>
</feature>
<feature type="compositionally biased region" description="Low complexity" evidence="1">
    <location>
        <begin position="671"/>
        <end position="683"/>
    </location>
</feature>
<feature type="compositionally biased region" description="Low complexity" evidence="1">
    <location>
        <begin position="62"/>
        <end position="74"/>
    </location>
</feature>
<organism evidence="2 3">
    <name type="scientific">Colletotrichum incanum</name>
    <name type="common">Soybean anthracnose fungus</name>
    <dbReference type="NCBI Taxonomy" id="1573173"/>
    <lineage>
        <taxon>Eukaryota</taxon>
        <taxon>Fungi</taxon>
        <taxon>Dikarya</taxon>
        <taxon>Ascomycota</taxon>
        <taxon>Pezizomycotina</taxon>
        <taxon>Sordariomycetes</taxon>
        <taxon>Hypocreomycetidae</taxon>
        <taxon>Glomerellales</taxon>
        <taxon>Glomerellaceae</taxon>
        <taxon>Colletotrichum</taxon>
        <taxon>Colletotrichum spaethianum species complex</taxon>
    </lineage>
</organism>
<feature type="region of interest" description="Disordered" evidence="1">
    <location>
        <begin position="651"/>
        <end position="693"/>
    </location>
</feature>
<gene>
    <name evidence="2" type="ORF">CI238_11520</name>
</gene>
<feature type="compositionally biased region" description="Pro residues" evidence="1">
    <location>
        <begin position="563"/>
        <end position="577"/>
    </location>
</feature>
<comment type="caution">
    <text evidence="2">The sequence shown here is derived from an EMBL/GenBank/DDBJ whole genome shotgun (WGS) entry which is preliminary data.</text>
</comment>
<feature type="compositionally biased region" description="Low complexity" evidence="1">
    <location>
        <begin position="107"/>
        <end position="135"/>
    </location>
</feature>
<dbReference type="STRING" id="1573173.A0A167EA50"/>
<evidence type="ECO:0000313" key="3">
    <source>
        <dbReference type="Proteomes" id="UP000076584"/>
    </source>
</evidence>
<reference evidence="2 3" key="1">
    <citation type="submission" date="2015-06" db="EMBL/GenBank/DDBJ databases">
        <title>Survival trade-offs in plant roots during colonization by closely related pathogenic and mutualistic fungi.</title>
        <authorList>
            <person name="Hacquard S."/>
            <person name="Kracher B."/>
            <person name="Hiruma K."/>
            <person name="Weinman A."/>
            <person name="Muench P."/>
            <person name="Garrido Oter R."/>
            <person name="Ver Loren van Themaat E."/>
            <person name="Dallerey J.-F."/>
            <person name="Damm U."/>
            <person name="Henrissat B."/>
            <person name="Lespinet O."/>
            <person name="Thon M."/>
            <person name="Kemen E."/>
            <person name="McHardy A.C."/>
            <person name="Schulze-Lefert P."/>
            <person name="O'Connell R.J."/>
        </authorList>
    </citation>
    <scope>NUCLEOTIDE SEQUENCE [LARGE SCALE GENOMIC DNA]</scope>
    <source>
        <strain evidence="2 3">MAFF 238704</strain>
    </source>
</reference>
<feature type="compositionally biased region" description="Pro residues" evidence="1">
    <location>
        <begin position="489"/>
        <end position="513"/>
    </location>
</feature>
<feature type="compositionally biased region" description="Low complexity" evidence="1">
    <location>
        <begin position="143"/>
        <end position="154"/>
    </location>
</feature>
<feature type="compositionally biased region" description="Low complexity" evidence="1">
    <location>
        <begin position="1"/>
        <end position="55"/>
    </location>
</feature>
<dbReference type="EMBL" id="LFIW01000770">
    <property type="protein sequence ID" value="KZL84876.1"/>
    <property type="molecule type" value="Genomic_DNA"/>
</dbReference>
<feature type="compositionally biased region" description="Pro residues" evidence="1">
    <location>
        <begin position="75"/>
        <end position="91"/>
    </location>
</feature>
<feature type="compositionally biased region" description="Low complexity" evidence="1">
    <location>
        <begin position="303"/>
        <end position="312"/>
    </location>
</feature>
<name>A0A167EA50_COLIC</name>
<feature type="compositionally biased region" description="Low complexity" evidence="1">
    <location>
        <begin position="286"/>
        <end position="295"/>
    </location>
</feature>
<keyword evidence="3" id="KW-1185">Reference proteome</keyword>
<dbReference type="Proteomes" id="UP000076584">
    <property type="component" value="Unassembled WGS sequence"/>
</dbReference>
<evidence type="ECO:0000256" key="1">
    <source>
        <dbReference type="SAM" id="MobiDB-lite"/>
    </source>
</evidence>
<evidence type="ECO:0000313" key="2">
    <source>
        <dbReference type="EMBL" id="KZL84876.1"/>
    </source>
</evidence>
<protein>
    <submittedName>
        <fullName evidence="2">Uncharacterized protein</fullName>
    </submittedName>
</protein>
<accession>A0A167EA50</accession>
<feature type="compositionally biased region" description="Basic and acidic residues" evidence="1">
    <location>
        <begin position="229"/>
        <end position="238"/>
    </location>
</feature>